<reference evidence="3" key="1">
    <citation type="submission" date="2023-10" db="EMBL/GenBank/DDBJ databases">
        <authorList>
            <person name="Chen Y."/>
            <person name="Shah S."/>
            <person name="Dougan E. K."/>
            <person name="Thang M."/>
            <person name="Chan C."/>
        </authorList>
    </citation>
    <scope>NUCLEOTIDE SEQUENCE [LARGE SCALE GENOMIC DNA]</scope>
</reference>
<comment type="caution">
    <text evidence="3">The sequence shown here is derived from an EMBL/GenBank/DDBJ whole genome shotgun (WGS) entry which is preliminary data.</text>
</comment>
<feature type="region of interest" description="Disordered" evidence="1">
    <location>
        <begin position="43"/>
        <end position="272"/>
    </location>
</feature>
<evidence type="ECO:0000313" key="4">
    <source>
        <dbReference type="Proteomes" id="UP001189429"/>
    </source>
</evidence>
<dbReference type="Proteomes" id="UP001189429">
    <property type="component" value="Unassembled WGS sequence"/>
</dbReference>
<evidence type="ECO:0000313" key="3">
    <source>
        <dbReference type="EMBL" id="CAK0882107.1"/>
    </source>
</evidence>
<protein>
    <submittedName>
        <fullName evidence="3">Uncharacterized protein</fullName>
    </submittedName>
</protein>
<feature type="chain" id="PRO_5045314903" evidence="2">
    <location>
        <begin position="23"/>
        <end position="272"/>
    </location>
</feature>
<feature type="compositionally biased region" description="Basic and acidic residues" evidence="1">
    <location>
        <begin position="202"/>
        <end position="218"/>
    </location>
</feature>
<evidence type="ECO:0000256" key="1">
    <source>
        <dbReference type="SAM" id="MobiDB-lite"/>
    </source>
</evidence>
<feature type="compositionally biased region" description="Basic and acidic residues" evidence="1">
    <location>
        <begin position="153"/>
        <end position="166"/>
    </location>
</feature>
<keyword evidence="4" id="KW-1185">Reference proteome</keyword>
<accession>A0ABN9WB83</accession>
<feature type="compositionally biased region" description="Basic and acidic residues" evidence="1">
    <location>
        <begin position="230"/>
        <end position="249"/>
    </location>
</feature>
<name>A0ABN9WB83_9DINO</name>
<dbReference type="PROSITE" id="PS51257">
    <property type="entry name" value="PROKAR_LIPOPROTEIN"/>
    <property type="match status" value="1"/>
</dbReference>
<dbReference type="EMBL" id="CAUYUJ010018270">
    <property type="protein sequence ID" value="CAK0882107.1"/>
    <property type="molecule type" value="Genomic_DNA"/>
</dbReference>
<organism evidence="3 4">
    <name type="scientific">Prorocentrum cordatum</name>
    <dbReference type="NCBI Taxonomy" id="2364126"/>
    <lineage>
        <taxon>Eukaryota</taxon>
        <taxon>Sar</taxon>
        <taxon>Alveolata</taxon>
        <taxon>Dinophyceae</taxon>
        <taxon>Prorocentrales</taxon>
        <taxon>Prorocentraceae</taxon>
        <taxon>Prorocentrum</taxon>
    </lineage>
</organism>
<proteinExistence type="predicted"/>
<sequence length="272" mass="28103">MARRVPAAGSLLLGLLACGARAERAWGTALQAELAMPASGSLHWLGGGRDQSAGPGEAESPLGPVLQPQGPHRQSSAAGGGPRPTGPEKAESFRASGDGGGPLRSGGPPDRLAVPGAKLVRESSQLGALGSVRPVARRAHSTEEEQAAASGTDAREQRRFLEHLHADGTPPDALARAEQQLDGSGVREKAVLLPEEPAVDCNTKDPRGRHRPQADARHAARLHQGPGPLRRADEGRRASRQGGQREGRRGAQAHGEGPAGDQGGEELPRGMG</sequence>
<keyword evidence="2" id="KW-0732">Signal</keyword>
<gene>
    <name evidence="3" type="ORF">PCOR1329_LOCUS64739</name>
</gene>
<evidence type="ECO:0000256" key="2">
    <source>
        <dbReference type="SAM" id="SignalP"/>
    </source>
</evidence>
<feature type="signal peptide" evidence="2">
    <location>
        <begin position="1"/>
        <end position="22"/>
    </location>
</feature>